<dbReference type="Proteomes" id="UP000074561">
    <property type="component" value="Chromosome"/>
</dbReference>
<protein>
    <submittedName>
        <fullName evidence="1">Uncharacterized protein</fullName>
    </submittedName>
</protein>
<dbReference type="KEGG" id="cpra:CPter91_0235"/>
<gene>
    <name evidence="1" type="ORF">CPter91_0235</name>
</gene>
<dbReference type="AlphaFoldDB" id="A0A127PY07"/>
<evidence type="ECO:0000313" key="1">
    <source>
        <dbReference type="EMBL" id="AMP02634.1"/>
    </source>
</evidence>
<accession>A0A127PY07</accession>
<dbReference type="EMBL" id="CP013234">
    <property type="protein sequence ID" value="AMP02634.1"/>
    <property type="molecule type" value="Genomic_DNA"/>
</dbReference>
<dbReference type="PATRIC" id="fig|279113.9.peg.236"/>
<organism evidence="1 2">
    <name type="scientific">Collimonas pratensis</name>
    <dbReference type="NCBI Taxonomy" id="279113"/>
    <lineage>
        <taxon>Bacteria</taxon>
        <taxon>Pseudomonadati</taxon>
        <taxon>Pseudomonadota</taxon>
        <taxon>Betaproteobacteria</taxon>
        <taxon>Burkholderiales</taxon>
        <taxon>Oxalobacteraceae</taxon>
        <taxon>Collimonas</taxon>
    </lineage>
</organism>
<reference evidence="1 2" key="1">
    <citation type="submission" date="2015-11" db="EMBL/GenBank/DDBJ databases">
        <title>Exploring the genomic traits of fungus-feeding bacterial genus Collimonas.</title>
        <authorList>
            <person name="Song C."/>
            <person name="Schmidt R."/>
            <person name="de Jager V."/>
            <person name="Krzyzanowska D."/>
            <person name="Jongedijk E."/>
            <person name="Cankar K."/>
            <person name="Beekwilder J."/>
            <person name="van Veen A."/>
            <person name="de Boer W."/>
            <person name="van Veen J.A."/>
            <person name="Garbeva P."/>
        </authorList>
    </citation>
    <scope>NUCLEOTIDE SEQUENCE [LARGE SCALE GENOMIC DNA]</scope>
    <source>
        <strain evidence="1 2">Ter91</strain>
    </source>
</reference>
<evidence type="ECO:0000313" key="2">
    <source>
        <dbReference type="Proteomes" id="UP000074561"/>
    </source>
</evidence>
<proteinExistence type="predicted"/>
<name>A0A127PY07_9BURK</name>
<sequence>MSPDIEALATHIGSGEAHLPFSSKVELAEVLTVLQRAKFFFADELTGWPPAAVFQQLREESLVSGVVLMVSWRSQNAPVFGDV</sequence>